<protein>
    <submittedName>
        <fullName evidence="2">Uncharacterized protein</fullName>
    </submittedName>
</protein>
<evidence type="ECO:0000256" key="1">
    <source>
        <dbReference type="SAM" id="MobiDB-lite"/>
    </source>
</evidence>
<feature type="compositionally biased region" description="Basic and acidic residues" evidence="1">
    <location>
        <begin position="96"/>
        <end position="125"/>
    </location>
</feature>
<name>A0ABR4BCB8_9LECA</name>
<gene>
    <name evidence="2" type="ORF">ABVK25_006195</name>
</gene>
<dbReference type="Proteomes" id="UP001590951">
    <property type="component" value="Unassembled WGS sequence"/>
</dbReference>
<keyword evidence="3" id="KW-1185">Reference proteome</keyword>
<feature type="region of interest" description="Disordered" evidence="1">
    <location>
        <begin position="40"/>
        <end position="67"/>
    </location>
</feature>
<feature type="region of interest" description="Disordered" evidence="1">
    <location>
        <begin position="96"/>
        <end position="143"/>
    </location>
</feature>
<dbReference type="EMBL" id="JBHFEH010000020">
    <property type="protein sequence ID" value="KAL2053543.1"/>
    <property type="molecule type" value="Genomic_DNA"/>
</dbReference>
<sequence>MWSNLNGPGLSEAVGAEREDKLHRTKEWWGMMHKCGSSINVGAKRRSKQALEDKDQELAAELSRQREETNNKLLAAAKAQPDLKVDFERLQVEQHSQLREQLQEGQERVAEQNRLRDKEYSDAERRKRGAQKKWRREEDGGKR</sequence>
<feature type="compositionally biased region" description="Basic and acidic residues" evidence="1">
    <location>
        <begin position="49"/>
        <end position="67"/>
    </location>
</feature>
<evidence type="ECO:0000313" key="2">
    <source>
        <dbReference type="EMBL" id="KAL2053543.1"/>
    </source>
</evidence>
<accession>A0ABR4BCB8</accession>
<organism evidence="2 3">
    <name type="scientific">Lepraria finkii</name>
    <dbReference type="NCBI Taxonomy" id="1340010"/>
    <lineage>
        <taxon>Eukaryota</taxon>
        <taxon>Fungi</taxon>
        <taxon>Dikarya</taxon>
        <taxon>Ascomycota</taxon>
        <taxon>Pezizomycotina</taxon>
        <taxon>Lecanoromycetes</taxon>
        <taxon>OSLEUM clade</taxon>
        <taxon>Lecanoromycetidae</taxon>
        <taxon>Lecanorales</taxon>
        <taxon>Lecanorineae</taxon>
        <taxon>Stereocaulaceae</taxon>
        <taxon>Lepraria</taxon>
    </lineage>
</organism>
<comment type="caution">
    <text evidence="2">The sequence shown here is derived from an EMBL/GenBank/DDBJ whole genome shotgun (WGS) entry which is preliminary data.</text>
</comment>
<proteinExistence type="predicted"/>
<evidence type="ECO:0000313" key="3">
    <source>
        <dbReference type="Proteomes" id="UP001590951"/>
    </source>
</evidence>
<reference evidence="2 3" key="1">
    <citation type="submission" date="2024-09" db="EMBL/GenBank/DDBJ databases">
        <title>Rethinking Asexuality: The Enigmatic Case of Functional Sexual Genes in Lepraria (Stereocaulaceae).</title>
        <authorList>
            <person name="Doellman M."/>
            <person name="Sun Y."/>
            <person name="Barcenas-Pena A."/>
            <person name="Lumbsch H.T."/>
            <person name="Grewe F."/>
        </authorList>
    </citation>
    <scope>NUCLEOTIDE SEQUENCE [LARGE SCALE GENOMIC DNA]</scope>
    <source>
        <strain evidence="2 3">Grewe 0041</strain>
    </source>
</reference>